<dbReference type="Pfam" id="PF00296">
    <property type="entry name" value="Bac_luciferase"/>
    <property type="match status" value="1"/>
</dbReference>
<dbReference type="PANTHER" id="PTHR43244:SF1">
    <property type="entry name" value="5,10-METHYLENETETRAHYDROMETHANOPTERIN REDUCTASE"/>
    <property type="match status" value="1"/>
</dbReference>
<dbReference type="RefSeq" id="WP_093839157.1">
    <property type="nucleotide sequence ID" value="NZ_FOLM01000007.1"/>
</dbReference>
<dbReference type="GO" id="GO:0016705">
    <property type="term" value="F:oxidoreductase activity, acting on paired donors, with incorporation or reduction of molecular oxygen"/>
    <property type="evidence" value="ECO:0007669"/>
    <property type="project" value="InterPro"/>
</dbReference>
<accession>A0A1I1N207</accession>
<dbReference type="EMBL" id="FOLM01000007">
    <property type="protein sequence ID" value="SFC87830.1"/>
    <property type="molecule type" value="Genomic_DNA"/>
</dbReference>
<dbReference type="AlphaFoldDB" id="A0A1I1N207"/>
<dbReference type="SUPFAM" id="SSF51679">
    <property type="entry name" value="Bacterial luciferase-like"/>
    <property type="match status" value="1"/>
</dbReference>
<dbReference type="NCBIfam" id="TIGR03564">
    <property type="entry name" value="F420_MSMEG_4879"/>
    <property type="match status" value="1"/>
</dbReference>
<dbReference type="InterPro" id="IPR019910">
    <property type="entry name" value="Lucif-like_OxRdtase_MSMEG_4879"/>
</dbReference>
<dbReference type="Proteomes" id="UP000199207">
    <property type="component" value="Unassembled WGS sequence"/>
</dbReference>
<evidence type="ECO:0000256" key="2">
    <source>
        <dbReference type="SAM" id="MobiDB-lite"/>
    </source>
</evidence>
<keyword evidence="5" id="KW-1185">Reference proteome</keyword>
<proteinExistence type="predicted"/>
<dbReference type="CDD" id="cd01097">
    <property type="entry name" value="Tetrahydromethanopterin_reductase"/>
    <property type="match status" value="1"/>
</dbReference>
<dbReference type="InterPro" id="IPR036661">
    <property type="entry name" value="Luciferase-like_sf"/>
</dbReference>
<evidence type="ECO:0000259" key="3">
    <source>
        <dbReference type="Pfam" id="PF00296"/>
    </source>
</evidence>
<feature type="compositionally biased region" description="Low complexity" evidence="2">
    <location>
        <begin position="18"/>
        <end position="29"/>
    </location>
</feature>
<protein>
    <submittedName>
        <fullName evidence="4">F420-dependent oxidoreductase, MSMEG_4879 family</fullName>
    </submittedName>
</protein>
<evidence type="ECO:0000313" key="4">
    <source>
        <dbReference type="EMBL" id="SFC87830.1"/>
    </source>
</evidence>
<feature type="region of interest" description="Disordered" evidence="2">
    <location>
        <begin position="1"/>
        <end position="40"/>
    </location>
</feature>
<dbReference type="OrthoDB" id="7054907at2"/>
<dbReference type="Gene3D" id="3.20.20.30">
    <property type="entry name" value="Luciferase-like domain"/>
    <property type="match status" value="1"/>
</dbReference>
<dbReference type="InterPro" id="IPR011251">
    <property type="entry name" value="Luciferase-like_dom"/>
</dbReference>
<dbReference type="InterPro" id="IPR050564">
    <property type="entry name" value="F420-G6PD/mer"/>
</dbReference>
<sequence>MTDGTTDRSTGTADNRTAGPGPAGPRVGAILPAGGGTHAGQAGNTVEELIAQTRRAAGAGLSSVWFTQLFDHDAITLAALAGREAPGIEVGTSVVPLHPRHPLLLAAQAQTAQAATGGRFTLGVGLGVRELLEPAYGIPFPPPIRHLREALTVLRQALAGERPRLAGRTVTALPSLPTEVPGGSGVPVLVAAMGPQAVRAAGELADGILPFLAGPRTLSGRIVPAVLRAAREAGRPAPRIAVAVPAVVSDEPGIVRDLAAAHLAPYAAVPSYRRVLDDEGVAHPVELALIGDEIAVAAGLRRYFDAGATDVLLLQSGIRCARERLRTWHLAATHT</sequence>
<gene>
    <name evidence="4" type="ORF">SAMN05421773_10720</name>
</gene>
<name>A0A1I1N207_9ACTN</name>
<keyword evidence="1" id="KW-0560">Oxidoreductase</keyword>
<reference evidence="4 5" key="1">
    <citation type="submission" date="2016-10" db="EMBL/GenBank/DDBJ databases">
        <authorList>
            <person name="de Groot N.N."/>
        </authorList>
    </citation>
    <scope>NUCLEOTIDE SEQUENCE [LARGE SCALE GENOMIC DNA]</scope>
    <source>
        <strain evidence="4 5">CGMCC 4.5739</strain>
    </source>
</reference>
<evidence type="ECO:0000313" key="5">
    <source>
        <dbReference type="Proteomes" id="UP000199207"/>
    </source>
</evidence>
<evidence type="ECO:0000256" key="1">
    <source>
        <dbReference type="ARBA" id="ARBA00023002"/>
    </source>
</evidence>
<dbReference type="STRING" id="910347.SAMN05421773_10720"/>
<feature type="domain" description="Luciferase-like" evidence="3">
    <location>
        <begin position="27"/>
        <end position="309"/>
    </location>
</feature>
<organism evidence="4 5">
    <name type="scientific">Streptomyces aidingensis</name>
    <dbReference type="NCBI Taxonomy" id="910347"/>
    <lineage>
        <taxon>Bacteria</taxon>
        <taxon>Bacillati</taxon>
        <taxon>Actinomycetota</taxon>
        <taxon>Actinomycetes</taxon>
        <taxon>Kitasatosporales</taxon>
        <taxon>Streptomycetaceae</taxon>
        <taxon>Streptomyces</taxon>
    </lineage>
</organism>
<dbReference type="PANTHER" id="PTHR43244">
    <property type="match status" value="1"/>
</dbReference>